<name>B1Y782_LEPCP</name>
<dbReference type="RefSeq" id="WP_012347593.1">
    <property type="nucleotide sequence ID" value="NC_010524.1"/>
</dbReference>
<dbReference type="STRING" id="395495.Lcho_2572"/>
<keyword evidence="2 4" id="KW-0694">RNA-binding</keyword>
<reference evidence="6 7" key="1">
    <citation type="submission" date="2008-03" db="EMBL/GenBank/DDBJ databases">
        <title>Complete sequence of Leptothrix cholodnii SP-6.</title>
        <authorList>
            <consortium name="US DOE Joint Genome Institute"/>
            <person name="Copeland A."/>
            <person name="Lucas S."/>
            <person name="Lapidus A."/>
            <person name="Glavina del Rio T."/>
            <person name="Dalin E."/>
            <person name="Tice H."/>
            <person name="Bruce D."/>
            <person name="Goodwin L."/>
            <person name="Pitluck S."/>
            <person name="Chertkov O."/>
            <person name="Brettin T."/>
            <person name="Detter J.C."/>
            <person name="Han C."/>
            <person name="Kuske C.R."/>
            <person name="Schmutz J."/>
            <person name="Larimer F."/>
            <person name="Land M."/>
            <person name="Hauser L."/>
            <person name="Kyrpides N."/>
            <person name="Lykidis A."/>
            <person name="Emerson D."/>
            <person name="Richardson P."/>
        </authorList>
    </citation>
    <scope>NUCLEOTIDE SEQUENCE [LARGE SCALE GENOMIC DNA]</scope>
    <source>
        <strain evidence="7">ATCC 51168 / LMG 8142 / SP-6</strain>
    </source>
</reference>
<dbReference type="PIRSF" id="PIRSF016821">
    <property type="entry name" value="HSP15"/>
    <property type="match status" value="1"/>
</dbReference>
<evidence type="ECO:0000256" key="2">
    <source>
        <dbReference type="ARBA" id="ARBA00022884"/>
    </source>
</evidence>
<dbReference type="CDD" id="cd00165">
    <property type="entry name" value="S4"/>
    <property type="match status" value="1"/>
</dbReference>
<dbReference type="GO" id="GO:0003727">
    <property type="term" value="F:single-stranded RNA binding"/>
    <property type="evidence" value="ECO:0007669"/>
    <property type="project" value="InterPro"/>
</dbReference>
<evidence type="ECO:0000313" key="6">
    <source>
        <dbReference type="EMBL" id="ACB34837.1"/>
    </source>
</evidence>
<dbReference type="EMBL" id="CP001013">
    <property type="protein sequence ID" value="ACB34837.1"/>
    <property type="molecule type" value="Genomic_DNA"/>
</dbReference>
<dbReference type="Gene3D" id="3.10.290.10">
    <property type="entry name" value="RNA-binding S4 domain"/>
    <property type="match status" value="1"/>
</dbReference>
<accession>B1Y782</accession>
<gene>
    <name evidence="6" type="ordered locus">Lcho_2572</name>
</gene>
<dbReference type="GO" id="GO:0003677">
    <property type="term" value="F:DNA binding"/>
    <property type="evidence" value="ECO:0007669"/>
    <property type="project" value="UniProtKB-KW"/>
</dbReference>
<feature type="domain" description="RNA-binding S4" evidence="5">
    <location>
        <begin position="21"/>
        <end position="84"/>
    </location>
</feature>
<dbReference type="SUPFAM" id="SSF55174">
    <property type="entry name" value="Alpha-L RNA-binding motif"/>
    <property type="match status" value="1"/>
</dbReference>
<dbReference type="eggNOG" id="COG1188">
    <property type="taxonomic scope" value="Bacteria"/>
</dbReference>
<evidence type="ECO:0000256" key="4">
    <source>
        <dbReference type="PROSITE-ProRule" id="PRU00182"/>
    </source>
</evidence>
<dbReference type="GO" id="GO:0043023">
    <property type="term" value="F:ribosomal large subunit binding"/>
    <property type="evidence" value="ECO:0007669"/>
    <property type="project" value="InterPro"/>
</dbReference>
<dbReference type="SMART" id="SM00363">
    <property type="entry name" value="S4"/>
    <property type="match status" value="1"/>
</dbReference>
<proteinExistence type="inferred from homology"/>
<dbReference type="InterPro" id="IPR025708">
    <property type="entry name" value="HSP15"/>
</dbReference>
<evidence type="ECO:0000256" key="3">
    <source>
        <dbReference type="ARBA" id="ARBA00023125"/>
    </source>
</evidence>
<dbReference type="AlphaFoldDB" id="B1Y782"/>
<dbReference type="Proteomes" id="UP000001693">
    <property type="component" value="Chromosome"/>
</dbReference>
<sequence length="153" mass="17159">MKHRSDDKTDAAAAPDSREGVRLDKWLWAARFYKTRSLAGDEIGHGRVMINQQLAKAARLVRCGDLLSVKQGNCPLPRIIRVLALSDVRGPAPVARQLYEETEESRAAVATWLANRPLTVDPAQSITQGRPTKSDRRQITEWQRWSVSLDDEG</sequence>
<evidence type="ECO:0000313" key="7">
    <source>
        <dbReference type="Proteomes" id="UP000001693"/>
    </source>
</evidence>
<dbReference type="PROSITE" id="PS50889">
    <property type="entry name" value="S4"/>
    <property type="match status" value="1"/>
</dbReference>
<protein>
    <submittedName>
        <fullName evidence="6">RNA-binding S4 domain protein</fullName>
    </submittedName>
</protein>
<evidence type="ECO:0000259" key="5">
    <source>
        <dbReference type="SMART" id="SM00363"/>
    </source>
</evidence>
<keyword evidence="3" id="KW-0238">DNA-binding</keyword>
<dbReference type="KEGG" id="lch:Lcho_2572"/>
<dbReference type="GO" id="GO:0034605">
    <property type="term" value="P:cellular response to heat"/>
    <property type="evidence" value="ECO:0007669"/>
    <property type="project" value="InterPro"/>
</dbReference>
<keyword evidence="7" id="KW-1185">Reference proteome</keyword>
<organism evidence="6 7">
    <name type="scientific">Leptothrix cholodnii (strain ATCC 51168 / LMG 8142 / SP-6)</name>
    <name type="common">Leptothrix discophora (strain SP-6)</name>
    <dbReference type="NCBI Taxonomy" id="395495"/>
    <lineage>
        <taxon>Bacteria</taxon>
        <taxon>Pseudomonadati</taxon>
        <taxon>Pseudomonadota</taxon>
        <taxon>Betaproteobacteria</taxon>
        <taxon>Burkholderiales</taxon>
        <taxon>Sphaerotilaceae</taxon>
        <taxon>Leptothrix</taxon>
    </lineage>
</organism>
<dbReference type="InterPro" id="IPR036986">
    <property type="entry name" value="S4_RNA-bd_sf"/>
</dbReference>
<comment type="similarity">
    <text evidence="1">Belongs to the HSP15 family.</text>
</comment>
<dbReference type="InterPro" id="IPR002942">
    <property type="entry name" value="S4_RNA-bd"/>
</dbReference>
<dbReference type="Pfam" id="PF01479">
    <property type="entry name" value="S4"/>
    <property type="match status" value="1"/>
</dbReference>
<evidence type="ECO:0000256" key="1">
    <source>
        <dbReference type="ARBA" id="ARBA00008396"/>
    </source>
</evidence>
<dbReference type="HOGENOM" id="CLU_101003_2_1_4"/>